<comment type="pathway">
    <text evidence="2">Glycolipid biosynthesis; glycosylphosphatidylinositol-anchor biosynthesis.</text>
</comment>
<dbReference type="GO" id="GO:0051751">
    <property type="term" value="F:alpha-1,4-mannosyltransferase activity"/>
    <property type="evidence" value="ECO:0007669"/>
    <property type="project" value="InterPro"/>
</dbReference>
<organism evidence="17 18">
    <name type="scientific">Rhizophlyctis rosea</name>
    <dbReference type="NCBI Taxonomy" id="64517"/>
    <lineage>
        <taxon>Eukaryota</taxon>
        <taxon>Fungi</taxon>
        <taxon>Fungi incertae sedis</taxon>
        <taxon>Chytridiomycota</taxon>
        <taxon>Chytridiomycota incertae sedis</taxon>
        <taxon>Chytridiomycetes</taxon>
        <taxon>Rhizophlyctidales</taxon>
        <taxon>Rhizophlyctidaceae</taxon>
        <taxon>Rhizophlyctis</taxon>
    </lineage>
</organism>
<dbReference type="GO" id="GO:0006506">
    <property type="term" value="P:GPI anchor biosynthetic process"/>
    <property type="evidence" value="ECO:0007669"/>
    <property type="project" value="UniProtKB-KW"/>
</dbReference>
<dbReference type="AlphaFoldDB" id="A0AAD5S5N6"/>
<evidence type="ECO:0000256" key="16">
    <source>
        <dbReference type="SAM" id="MobiDB-lite"/>
    </source>
</evidence>
<dbReference type="GO" id="GO:0005789">
    <property type="term" value="C:endoplasmic reticulum membrane"/>
    <property type="evidence" value="ECO:0007669"/>
    <property type="project" value="UniProtKB-SubCell"/>
</dbReference>
<keyword evidence="11" id="KW-0472">Membrane</keyword>
<evidence type="ECO:0000256" key="15">
    <source>
        <dbReference type="SAM" id="Coils"/>
    </source>
</evidence>
<proteinExistence type="inferred from homology"/>
<feature type="compositionally biased region" description="Polar residues" evidence="16">
    <location>
        <begin position="476"/>
        <end position="489"/>
    </location>
</feature>
<evidence type="ECO:0000256" key="10">
    <source>
        <dbReference type="ARBA" id="ARBA00022989"/>
    </source>
</evidence>
<comment type="similarity">
    <text evidence="3">Belongs to the PIGM family.</text>
</comment>
<keyword evidence="6 17" id="KW-0328">Glycosyltransferase</keyword>
<evidence type="ECO:0000256" key="6">
    <source>
        <dbReference type="ARBA" id="ARBA00022676"/>
    </source>
</evidence>
<evidence type="ECO:0000256" key="14">
    <source>
        <dbReference type="ARBA" id="ARBA00032997"/>
    </source>
</evidence>
<evidence type="ECO:0000256" key="13">
    <source>
        <dbReference type="ARBA" id="ARBA00030167"/>
    </source>
</evidence>
<evidence type="ECO:0000313" key="18">
    <source>
        <dbReference type="Proteomes" id="UP001212841"/>
    </source>
</evidence>
<name>A0AAD5S5N6_9FUNG</name>
<dbReference type="GO" id="GO:0004376">
    <property type="term" value="F:GPI mannosyltransferase activity"/>
    <property type="evidence" value="ECO:0007669"/>
    <property type="project" value="InterPro"/>
</dbReference>
<dbReference type="Proteomes" id="UP001212841">
    <property type="component" value="Unassembled WGS sequence"/>
</dbReference>
<comment type="function">
    <text evidence="12">Mannosyltransferase involved in glycosylphosphatidylinositol-anchor biosynthesis. Transfers the first alpha-1,4-mannose to GlcN-acyl-PI during GPI precursor assembly. Required for cell wall integrity.</text>
</comment>
<keyword evidence="9" id="KW-0256">Endoplasmic reticulum</keyword>
<evidence type="ECO:0000256" key="5">
    <source>
        <dbReference type="ARBA" id="ARBA00022502"/>
    </source>
</evidence>
<keyword evidence="15" id="KW-0175">Coiled coil</keyword>
<evidence type="ECO:0000256" key="9">
    <source>
        <dbReference type="ARBA" id="ARBA00022824"/>
    </source>
</evidence>
<keyword evidence="5" id="KW-0337">GPI-anchor biosynthesis</keyword>
<evidence type="ECO:0000256" key="2">
    <source>
        <dbReference type="ARBA" id="ARBA00004687"/>
    </source>
</evidence>
<protein>
    <recommendedName>
        <fullName evidence="4">GPI mannosyltransferase 1</fullName>
    </recommendedName>
    <alternativeName>
        <fullName evidence="14">GPI mannosyltransferase I</fullName>
    </alternativeName>
    <alternativeName>
        <fullName evidence="13">Glycosylphosphatidylinositol-anchor biosynthesis protein 14</fullName>
    </alternativeName>
</protein>
<reference evidence="17" key="1">
    <citation type="submission" date="2020-05" db="EMBL/GenBank/DDBJ databases">
        <title>Phylogenomic resolution of chytrid fungi.</title>
        <authorList>
            <person name="Stajich J.E."/>
            <person name="Amses K."/>
            <person name="Simmons R."/>
            <person name="Seto K."/>
            <person name="Myers J."/>
            <person name="Bonds A."/>
            <person name="Quandt C.A."/>
            <person name="Barry K."/>
            <person name="Liu P."/>
            <person name="Grigoriev I."/>
            <person name="Longcore J.E."/>
            <person name="James T.Y."/>
        </authorList>
    </citation>
    <scope>NUCLEOTIDE SEQUENCE</scope>
    <source>
        <strain evidence="17">JEL0318</strain>
    </source>
</reference>
<comment type="subcellular location">
    <subcellularLocation>
        <location evidence="1">Endoplasmic reticulum membrane</location>
        <topology evidence="1">Multi-pass membrane protein</topology>
    </subcellularLocation>
</comment>
<evidence type="ECO:0000256" key="7">
    <source>
        <dbReference type="ARBA" id="ARBA00022679"/>
    </source>
</evidence>
<keyword evidence="10" id="KW-1133">Transmembrane helix</keyword>
<evidence type="ECO:0000256" key="4">
    <source>
        <dbReference type="ARBA" id="ARBA00013797"/>
    </source>
</evidence>
<keyword evidence="7" id="KW-0808">Transferase</keyword>
<evidence type="ECO:0000256" key="8">
    <source>
        <dbReference type="ARBA" id="ARBA00022692"/>
    </source>
</evidence>
<keyword evidence="8" id="KW-0812">Transmembrane</keyword>
<keyword evidence="18" id="KW-1185">Reference proteome</keyword>
<evidence type="ECO:0000256" key="3">
    <source>
        <dbReference type="ARBA" id="ARBA00011071"/>
    </source>
</evidence>
<dbReference type="PANTHER" id="PTHR12886">
    <property type="entry name" value="PIG-M MANNOSYLTRANSFERASE"/>
    <property type="match status" value="1"/>
</dbReference>
<sequence length="644" mass="71555">MQVFDETIRSVDVIPMPLPHKLHLTVTAEMLDTKRLGTPKRPIQASRQTTEKDRWILAENERLFLYDNHIPEHEVDDPYGDLSDYPFIQQYTLPTTYTVRTITLLSKDTYIITVDLPNKVLDAFNIRIPTDGPPEIFPHIEQSIPIISPKTAPKDELSKVTIKSHPPLSEIYVVRTSRKKGDGSMEVLGKAELPIMMPDLVHLIRPEGHAVQIVVGNSTIPKLLQFEFDDKGLRHVDTIRLPASTCAYGIIDLSDPDEFGLLLAKPKRTNLWGNQDSKEDISLGVYRRRVGRAEGESVGSDKRNGEFEMKLPGGGWIGGVGKSLLSEVAGAVGGLVGGIEKREGLSLRLGPGADSVSGGRSLITEMREVRPPSNVGGVGGEVTLESVHRFLVDFAERTEGTLKRMEDRQAEFTARAERALAKMEERQVAFAEIGERTLANIENRRSGSAENAERTLAKMEDRKVVTERVINPSDMGASSTRQDRATASTPDPHDQPPADSKPFHLSSQITPKSIFLASVILHILFLLYGAYQDTHPTLKFTDIDYEVFTDGARFISRSSSPYARATYRYTPLLAYLVLPNVYLFHSFGKVLFSAVDLLVGWLLLDLLRRKGLSERTAAMWTGAVWMCNPFVVAISTRGNAESVV</sequence>
<dbReference type="GO" id="GO:1990529">
    <property type="term" value="C:glycosylphosphatidylinositol-mannosyltransferase I complex"/>
    <property type="evidence" value="ECO:0007669"/>
    <property type="project" value="TreeGrafter"/>
</dbReference>
<dbReference type="EMBL" id="JADGJD010001033">
    <property type="protein sequence ID" value="KAJ3047068.1"/>
    <property type="molecule type" value="Genomic_DNA"/>
</dbReference>
<feature type="coiled-coil region" evidence="15">
    <location>
        <begin position="395"/>
        <end position="422"/>
    </location>
</feature>
<feature type="non-terminal residue" evidence="17">
    <location>
        <position position="644"/>
    </location>
</feature>
<feature type="region of interest" description="Disordered" evidence="16">
    <location>
        <begin position="467"/>
        <end position="503"/>
    </location>
</feature>
<evidence type="ECO:0000256" key="11">
    <source>
        <dbReference type="ARBA" id="ARBA00023136"/>
    </source>
</evidence>
<evidence type="ECO:0000256" key="1">
    <source>
        <dbReference type="ARBA" id="ARBA00004477"/>
    </source>
</evidence>
<evidence type="ECO:0000313" key="17">
    <source>
        <dbReference type="EMBL" id="KAJ3047068.1"/>
    </source>
</evidence>
<evidence type="ECO:0000256" key="12">
    <source>
        <dbReference type="ARBA" id="ARBA00025399"/>
    </source>
</evidence>
<accession>A0AAD5S5N6</accession>
<comment type="caution">
    <text evidence="17">The sequence shown here is derived from an EMBL/GenBank/DDBJ whole genome shotgun (WGS) entry which is preliminary data.</text>
</comment>
<dbReference type="InterPro" id="IPR007704">
    <property type="entry name" value="PIG-M"/>
</dbReference>
<gene>
    <name evidence="17" type="primary">GPI14</name>
    <name evidence="17" type="ORF">HK097_000267</name>
</gene>
<dbReference type="PANTHER" id="PTHR12886:SF0">
    <property type="entry name" value="GPI MANNOSYLTRANSFERASE 1"/>
    <property type="match status" value="1"/>
</dbReference>